<proteinExistence type="inferred from homology"/>
<dbReference type="Ensembl" id="ENSOKIT00005035352.1">
    <property type="protein sequence ID" value="ENSOKIP00005033485.1"/>
    <property type="gene ID" value="ENSOKIG00005014327.1"/>
</dbReference>
<keyword evidence="2" id="KW-0677">Repeat</keyword>
<feature type="compositionally biased region" description="Basic and acidic residues" evidence="3">
    <location>
        <begin position="1094"/>
        <end position="1124"/>
    </location>
</feature>
<feature type="region of interest" description="Disordered" evidence="3">
    <location>
        <begin position="1732"/>
        <end position="1782"/>
    </location>
</feature>
<gene>
    <name evidence="5" type="primary">LOC109903697</name>
</gene>
<feature type="region of interest" description="Disordered" evidence="3">
    <location>
        <begin position="1442"/>
        <end position="1504"/>
    </location>
</feature>
<evidence type="ECO:0000313" key="5">
    <source>
        <dbReference type="Ensembl" id="ENSOKIP00005033485.1"/>
    </source>
</evidence>
<reference evidence="5" key="2">
    <citation type="submission" date="2025-09" db="UniProtKB">
        <authorList>
            <consortium name="Ensembl"/>
        </authorList>
    </citation>
    <scope>IDENTIFICATION</scope>
</reference>
<feature type="compositionally biased region" description="Basic and acidic residues" evidence="3">
    <location>
        <begin position="1476"/>
        <end position="1499"/>
    </location>
</feature>
<feature type="region of interest" description="Disordered" evidence="3">
    <location>
        <begin position="831"/>
        <end position="863"/>
    </location>
</feature>
<dbReference type="PROSITE" id="PS50915">
    <property type="entry name" value="CRYSTALLIN_BETA_GAMMA"/>
    <property type="match status" value="6"/>
</dbReference>
<feature type="compositionally biased region" description="Polar residues" evidence="3">
    <location>
        <begin position="1268"/>
        <end position="1285"/>
    </location>
</feature>
<accession>A0A8C7M7K5</accession>
<feature type="compositionally biased region" description="Basic residues" evidence="3">
    <location>
        <begin position="34"/>
        <end position="47"/>
    </location>
</feature>
<feature type="compositionally biased region" description="Polar residues" evidence="3">
    <location>
        <begin position="1571"/>
        <end position="1582"/>
    </location>
</feature>
<dbReference type="InterPro" id="IPR001064">
    <property type="entry name" value="Beta/gamma_crystallin"/>
</dbReference>
<keyword evidence="6" id="KW-1185">Reference proteome</keyword>
<protein>
    <recommendedName>
        <fullName evidence="4">Beta/gamma crystallin 'Greek key' domain-containing protein</fullName>
    </recommendedName>
</protein>
<feature type="domain" description="Beta/gamma crystallin 'Greek key'" evidence="4">
    <location>
        <begin position="2149"/>
        <end position="2190"/>
    </location>
</feature>
<feature type="region of interest" description="Disordered" evidence="3">
    <location>
        <begin position="1807"/>
        <end position="1826"/>
    </location>
</feature>
<feature type="domain" description="Beta/gamma crystallin 'Greek key'" evidence="4">
    <location>
        <begin position="2512"/>
        <end position="2549"/>
    </location>
</feature>
<feature type="region of interest" description="Disordered" evidence="3">
    <location>
        <begin position="2175"/>
        <end position="2200"/>
    </location>
</feature>
<evidence type="ECO:0000256" key="2">
    <source>
        <dbReference type="ARBA" id="ARBA00022737"/>
    </source>
</evidence>
<feature type="region of interest" description="Disordered" evidence="3">
    <location>
        <begin position="1967"/>
        <end position="1997"/>
    </location>
</feature>
<feature type="compositionally biased region" description="Polar residues" evidence="3">
    <location>
        <begin position="631"/>
        <end position="644"/>
    </location>
</feature>
<dbReference type="Proteomes" id="UP000694557">
    <property type="component" value="Unassembled WGS sequence"/>
</dbReference>
<feature type="domain" description="Beta/gamma crystallin 'Greek key'" evidence="4">
    <location>
        <begin position="2458"/>
        <end position="2500"/>
    </location>
</feature>
<feature type="compositionally biased region" description="Low complexity" evidence="3">
    <location>
        <begin position="1861"/>
        <end position="1875"/>
    </location>
</feature>
<dbReference type="GO" id="GO:0002088">
    <property type="term" value="P:lens development in camera-type eye"/>
    <property type="evidence" value="ECO:0007669"/>
    <property type="project" value="TreeGrafter"/>
</dbReference>
<feature type="compositionally biased region" description="Pro residues" evidence="3">
    <location>
        <begin position="305"/>
        <end position="324"/>
    </location>
</feature>
<feature type="region of interest" description="Disordered" evidence="3">
    <location>
        <begin position="1562"/>
        <end position="1645"/>
    </location>
</feature>
<feature type="region of interest" description="Disordered" evidence="3">
    <location>
        <begin position="1264"/>
        <end position="1285"/>
    </location>
</feature>
<feature type="compositionally biased region" description="Low complexity" evidence="3">
    <location>
        <begin position="601"/>
        <end position="615"/>
    </location>
</feature>
<name>A0A8C7M7K5_ONCKI</name>
<dbReference type="InterPro" id="IPR035992">
    <property type="entry name" value="Ricin_B-like_lectins"/>
</dbReference>
<feature type="domain" description="Beta/gamma crystallin 'Greek key'" evidence="4">
    <location>
        <begin position="2368"/>
        <end position="2410"/>
    </location>
</feature>
<dbReference type="PANTHER" id="PTHR11818">
    <property type="entry name" value="BETA/GAMMA CRYSTALLIN"/>
    <property type="match status" value="1"/>
</dbReference>
<feature type="compositionally biased region" description="Low complexity" evidence="3">
    <location>
        <begin position="1690"/>
        <end position="1704"/>
    </location>
</feature>
<feature type="compositionally biased region" description="Basic and acidic residues" evidence="3">
    <location>
        <begin position="1207"/>
        <end position="1232"/>
    </location>
</feature>
<evidence type="ECO:0000259" key="4">
    <source>
        <dbReference type="PROSITE" id="PS50915"/>
    </source>
</evidence>
<feature type="compositionally biased region" description="Basic and acidic residues" evidence="3">
    <location>
        <begin position="70"/>
        <end position="82"/>
    </location>
</feature>
<feature type="region of interest" description="Disordered" evidence="3">
    <location>
        <begin position="269"/>
        <end position="324"/>
    </location>
</feature>
<feature type="compositionally biased region" description="Basic and acidic residues" evidence="3">
    <location>
        <begin position="1627"/>
        <end position="1643"/>
    </location>
</feature>
<feature type="region of interest" description="Disordered" evidence="3">
    <location>
        <begin position="1843"/>
        <end position="1875"/>
    </location>
</feature>
<feature type="compositionally biased region" description="Low complexity" evidence="3">
    <location>
        <begin position="1743"/>
        <end position="1767"/>
    </location>
</feature>
<dbReference type="PANTHER" id="PTHR11818:SF50">
    <property type="entry name" value="BETA_GAMMA CRYSTALLIN DOMAIN-CONTAINING PROTEIN 2"/>
    <property type="match status" value="1"/>
</dbReference>
<dbReference type="PRINTS" id="PR01367">
    <property type="entry name" value="BGCRYSTALLIN"/>
</dbReference>
<dbReference type="Pfam" id="PF00030">
    <property type="entry name" value="Crystall"/>
    <property type="match status" value="6"/>
</dbReference>
<feature type="region of interest" description="Disordered" evidence="3">
    <location>
        <begin position="146"/>
        <end position="175"/>
    </location>
</feature>
<dbReference type="Gene3D" id="2.80.10.50">
    <property type="match status" value="1"/>
</dbReference>
<feature type="region of interest" description="Disordered" evidence="3">
    <location>
        <begin position="204"/>
        <end position="243"/>
    </location>
</feature>
<feature type="compositionally biased region" description="Basic residues" evidence="3">
    <location>
        <begin position="1"/>
        <end position="11"/>
    </location>
</feature>
<feature type="region of interest" description="Disordered" evidence="3">
    <location>
        <begin position="1092"/>
        <end position="1124"/>
    </location>
</feature>
<feature type="region of interest" description="Disordered" evidence="3">
    <location>
        <begin position="1164"/>
        <end position="1185"/>
    </location>
</feature>
<feature type="region of interest" description="Disordered" evidence="3">
    <location>
        <begin position="1687"/>
        <end position="1713"/>
    </location>
</feature>
<comment type="similarity">
    <text evidence="1">Belongs to the beta/gamma-crystallin family.</text>
</comment>
<feature type="compositionally biased region" description="Polar residues" evidence="3">
    <location>
        <begin position="1442"/>
        <end position="1451"/>
    </location>
</feature>
<feature type="region of interest" description="Disordered" evidence="3">
    <location>
        <begin position="1889"/>
        <end position="1928"/>
    </location>
</feature>
<feature type="region of interest" description="Disordered" evidence="3">
    <location>
        <begin position="1205"/>
        <end position="1232"/>
    </location>
</feature>
<feature type="compositionally biased region" description="Basic and acidic residues" evidence="3">
    <location>
        <begin position="618"/>
        <end position="630"/>
    </location>
</feature>
<evidence type="ECO:0000256" key="3">
    <source>
        <dbReference type="SAM" id="MobiDB-lite"/>
    </source>
</evidence>
<feature type="region of interest" description="Disordered" evidence="3">
    <location>
        <begin position="337"/>
        <end position="357"/>
    </location>
</feature>
<feature type="compositionally biased region" description="Polar residues" evidence="3">
    <location>
        <begin position="233"/>
        <end position="243"/>
    </location>
</feature>
<dbReference type="SUPFAM" id="SSF49695">
    <property type="entry name" value="gamma-Crystallin-like"/>
    <property type="match status" value="3"/>
</dbReference>
<sequence>MAKKSSSKKSFKSLFSKSEANLTDPVEKDDGGRKMFKLFKFKKKRKPNKDEEKQVVAGAAETNGSGGDALGRDAEDWPDVSHTKKTRSLTAPRSKHIAPPPPLSLTIPPSAFPSIARKQAKDLSYSEMDLRAKPKRFGTFTFGLKRRKKKSDGDLSQSIVVLHGPEPEDKGQEEEELLNLSLWDIGQGGTLNKSVRFAVSQPDLNTKTLVTSYPHPTVPKKSQAQEPPIDSPKTATNQPNSQMDNIIPLEVGRATRKVPLAMPEVEWNEISQEEESPDVQCDNPYASTDHTDTASPMDVDSFNRSPPPFPPNPPPPSYPSSPPPCYPLSPATSFSPFSSPPATVYTSNESDEMSPLPSADPVNSGIFHPVLPVTELSLSKTEASYVTLSIGQPVVVENITTVTPNADPSPIALDPNIEATITETDTTDVKTETFPLNPDSLADNTETPILNTVTSALITVNSVTDMDTNSINDTSVSTTDTSRPMPETITSITSEEFSIAIADPGPSLAEMVIPVPSTDKSTPEMLASFANTVNSITNSDNTVPNTDTFSANTEVFGTLYDSLFPQSFTSEQESATSDNDSTEGCLDTNLTVINDETNPHLSLDSPFDSPSPILPESVKQESKTAIDHTEASVSDPTQSLQSATDAPVPDMDIPATAVSKMDTSHPDTDTTANTNLTVTDTDSQPVFKNIYDSLFPGMFPSPHISGHTASALSTYTSGVVTSGVMMDTRCTPPNIDAPFENKLPPVPQTDTAHPSTDVSLAEPEAFAPLCFEPTLPTTEPMEMDDLEPERPTSDSPLPNTDIAVPDTGSSDTCESLYDALFPERFLSDQVSTISEPDRDKPVYVTDTDSVPLRPDCNTRPNLVDQSEPLTAALPVDLDTEDTENTDLVLHHSDMNMDNSDHILSDNVTLVSDILSASHPSTKKSSTLETTISIDVSVASTIAETMATETGQEAEVQIMEEENGQIEQNIMSYDVDVVRERSNDMSIMATEKVQEAELEVMDEANSIDSNRQIKDHLPYDADVNRASSQCVIIPENSNAMEVAIPAVHYSILEDYMEESGVEEEMKGADKQRRNGNETVEAGWSLGSQKVTEVTLETKDRGQENEVHREEKRRIESPEDGDAERLVPVEERGAREVSALVKEGWEDGVEPALPVQQVHTLMECESPAPPSITEQHGEEEGSESNRSAVTHAYLVTEACADTHTLRQTPGHEEPQEAHSGENEHAATGNRERQDTLATHNTLAHTTGREGSILDTLTAEEADLVTRTTEDTSSFSEQKAKVNTTSTHGENTFTLDREATATDTESRTYTVKIEHEGTLGTEWIDSIVTQETDRASSEPVPEQVAVNPPVTRDTILDRLRKRANGLATEDTERPGAEPEQVGGTLSVTADTLLNSLRNRVKFLSKPEGSLDASAVNSTALEDSEDSDSEIQQIVADLESDSEMKSYSSTLTLRPSPTHKGMGKSKQGFRKVSLVTDNDTTDHTEDSVDYRESTINEPNRTESDLGPVAPEYKWRNLYEGVQTTFEPKGETWRSDSQSDESRVSTYDGHYSSLSPSLSVYTRQLTSLGPPFQEPGLSSLSSETPRSPGNGRWLSDRSEVQLTRESSEPEAGTGRGSRRVWEEELATAPAGQREREVEQEGREGESMARKIKSGCDLQSLPVSNFSSAGQTIDNVDCSSDSYSGQYKATRVDLLPSPSSSDPSPSSSPVTPEPGSPYHCNIESLVDTLKSMIPNLPQRQRRLRGTTAPSIISSLPSIEEDTPSSSPTNTKSPQVPPGSLLEGPNSRYNLTADLGLNWSAPKEMHSPLELMKLQQQQQQEQQAGDHHWNRGGLNLPLRASALSSIVMRKSSLGSDSSPEHSPSPLLNGGSSNQSPNPSRLDRSLLYSSYRSATIDQSQENGKAHSPVQRPSLFLTGSLPDIGPKQDHMSSGPGMGMADVSGSGLGFKSGVGTQTGTGTDPSTHFRYERFSSRMSDSLTGNNTDTNCRMIRPPPLPSFTSTREGLLSPTSSSLDIYRSFANANESVLKLSPGLGGMGSNGNMGSVGSIGLGLQRTFSNEGLNSTLFNMGSPHGGSPDGGSHFSPEAEKNLVPKYRAFPDAYLTKEKEHGKLNPRPGKMFIFDRPGMCGQRMEVWSDVVDATPWQLQETISIRVVRGGWVLYEKPNFKGEKIALDEGDIELTYPFDPPEEVEGQQPQNGEDSQKEGGEEVVAAKPARRFIIGSVRRVVRDYSVPEISLFPEENAEGKKVTFRDTSEDARIFGFPIKANSIIINAGLWLVYAQPFFQGIPRVLEVGGFPNPAAWGVEQPYVGSVHPLKIGEPRVEKPGEPKLVLYEKPYFTGKTRTIYTNMRDFMTRKDRQQTAFIYSPGSIKVQGGCWVGYEKEGFRGHQYMLEEGDYHDWRVWGGCDAELRSVRVIRADLTEPMLVLYEQPDVEQDNTFEVTEAIPDVELFGFRTTTRSIHVVSGAWIAYSHVDFSGDQYILEKGFYSNSADWGSSDNRICSVQPILQAPSENQGSVRSEVMLYTEPDFEGECHVCDKNQESLSDKLIAKSCRVVGGSWVVYEGREYSGNLYILSEGDYPNFTSMGCPPNCVIRSLKTIPLVFSVPSVSLFGLECLEGREITVDTEVVNMLEEGYNNHLLSVRVNRGCWVMCEHSNYRGRQFLLEPIEITNWPKFSQLLTIGSMYPVRQRRHFFRIKSKERGHFLSIQGGVEEMKSGRVVVTEQVEGMSDIWFYQEGLIKNKLAPTMSLQVMGNVEAGAKVVLWSETRQPVQTWSAQMRGTIPSLTFPGMVLDIKGGKQYDRDHVVVVAVVVAFVGPIVEFCWSVVGPIVEFCWSVVGPIVEFCWSVVGPIVEFCWSVVGPIVEFCWSVVGPIVEFCWSVVGPIVEFCWMKLKYLH</sequence>
<dbReference type="GO" id="GO:0005212">
    <property type="term" value="F:structural constituent of eye lens"/>
    <property type="evidence" value="ECO:0007669"/>
    <property type="project" value="TreeGrafter"/>
</dbReference>
<reference evidence="5" key="1">
    <citation type="submission" date="2025-08" db="UniProtKB">
        <authorList>
            <consortium name="Ensembl"/>
        </authorList>
    </citation>
    <scope>IDENTIFICATION</scope>
</reference>
<evidence type="ECO:0000256" key="1">
    <source>
        <dbReference type="ARBA" id="ARBA00009646"/>
    </source>
</evidence>
<organism evidence="5 6">
    <name type="scientific">Oncorhynchus kisutch</name>
    <name type="common">Coho salmon</name>
    <name type="synonym">Salmo kisutch</name>
    <dbReference type="NCBI Taxonomy" id="8019"/>
    <lineage>
        <taxon>Eukaryota</taxon>
        <taxon>Metazoa</taxon>
        <taxon>Chordata</taxon>
        <taxon>Craniata</taxon>
        <taxon>Vertebrata</taxon>
        <taxon>Euteleostomi</taxon>
        <taxon>Actinopterygii</taxon>
        <taxon>Neopterygii</taxon>
        <taxon>Teleostei</taxon>
        <taxon>Protacanthopterygii</taxon>
        <taxon>Salmoniformes</taxon>
        <taxon>Salmonidae</taxon>
        <taxon>Salmoninae</taxon>
        <taxon>Oncorhynchus</taxon>
    </lineage>
</organism>
<dbReference type="SMART" id="SM00247">
    <property type="entry name" value="XTALbg"/>
    <property type="match status" value="6"/>
</dbReference>
<feature type="region of interest" description="Disordered" evidence="3">
    <location>
        <begin position="1404"/>
        <end position="1426"/>
    </location>
</feature>
<dbReference type="InterPro" id="IPR011024">
    <property type="entry name" value="G_crystallin-like"/>
</dbReference>
<feature type="region of interest" description="Disordered" evidence="3">
    <location>
        <begin position="1522"/>
        <end position="1549"/>
    </location>
</feature>
<feature type="compositionally biased region" description="Polar residues" evidence="3">
    <location>
        <begin position="1967"/>
        <end position="1979"/>
    </location>
</feature>
<dbReference type="SUPFAM" id="SSF50370">
    <property type="entry name" value="Ricin B-like lectins"/>
    <property type="match status" value="1"/>
</dbReference>
<feature type="region of interest" description="Disordered" evidence="3">
    <location>
        <begin position="771"/>
        <end position="814"/>
    </location>
</feature>
<feature type="domain" description="Beta/gamma crystallin 'Greek key'" evidence="4">
    <location>
        <begin position="2550"/>
        <end position="2593"/>
    </location>
</feature>
<feature type="compositionally biased region" description="Polar residues" evidence="3">
    <location>
        <begin position="1845"/>
        <end position="1854"/>
    </location>
</feature>
<evidence type="ECO:0000313" key="6">
    <source>
        <dbReference type="Proteomes" id="UP000694557"/>
    </source>
</evidence>
<dbReference type="Gene3D" id="2.60.20.10">
    <property type="entry name" value="Crystallins"/>
    <property type="match status" value="6"/>
</dbReference>
<feature type="domain" description="Beta/gamma crystallin 'Greek key'" evidence="4">
    <location>
        <begin position="2321"/>
        <end position="2367"/>
    </location>
</feature>
<dbReference type="GO" id="GO:0007601">
    <property type="term" value="P:visual perception"/>
    <property type="evidence" value="ECO:0007669"/>
    <property type="project" value="TreeGrafter"/>
</dbReference>
<feature type="region of interest" description="Disordered" evidence="3">
    <location>
        <begin position="596"/>
        <end position="650"/>
    </location>
</feature>
<dbReference type="GeneTree" id="ENSGT00940000157740"/>
<dbReference type="InterPro" id="IPR050252">
    <property type="entry name" value="Beta/Gamma-Crystallin"/>
</dbReference>
<feature type="region of interest" description="Disordered" evidence="3">
    <location>
        <begin position="1"/>
        <end position="110"/>
    </location>
</feature>